<gene>
    <name evidence="1" type="ORF">MM171A01703_0004</name>
    <name evidence="2" type="ORF">MM171B00688_0027</name>
</gene>
<dbReference type="AlphaFoldDB" id="A0A6M3M131"/>
<name>A0A6M3M131_9ZZZZ</name>
<accession>A0A6M3M131</accession>
<protein>
    <submittedName>
        <fullName evidence="1">Uncharacterized protein</fullName>
    </submittedName>
</protein>
<dbReference type="EMBL" id="MT143589">
    <property type="protein sequence ID" value="QJA98538.1"/>
    <property type="molecule type" value="Genomic_DNA"/>
</dbReference>
<dbReference type="EMBL" id="MT143847">
    <property type="protein sequence ID" value="QJB03472.1"/>
    <property type="molecule type" value="Genomic_DNA"/>
</dbReference>
<proteinExistence type="predicted"/>
<evidence type="ECO:0000313" key="1">
    <source>
        <dbReference type="EMBL" id="QJA98538.1"/>
    </source>
</evidence>
<evidence type="ECO:0000313" key="2">
    <source>
        <dbReference type="EMBL" id="QJB03472.1"/>
    </source>
</evidence>
<reference evidence="1" key="1">
    <citation type="submission" date="2020-03" db="EMBL/GenBank/DDBJ databases">
        <title>The deep terrestrial virosphere.</title>
        <authorList>
            <person name="Holmfeldt K."/>
            <person name="Nilsson E."/>
            <person name="Simone D."/>
            <person name="Lopez-Fernandez M."/>
            <person name="Wu X."/>
            <person name="de Brujin I."/>
            <person name="Lundin D."/>
            <person name="Andersson A."/>
            <person name="Bertilsson S."/>
            <person name="Dopson M."/>
        </authorList>
    </citation>
    <scope>NUCLEOTIDE SEQUENCE</scope>
    <source>
        <strain evidence="1">MM171A01703</strain>
        <strain evidence="2">MM171B00688</strain>
    </source>
</reference>
<sequence>MLVKISLGNVRILNREALIKRLQEGNDSISLILKPFWYAEYATVAHMWSVPGWTEEELNANAPTEYYSVFLKSNGEFSIDLEMSDVKEDEDEEDLEE</sequence>
<organism evidence="1">
    <name type="scientific">viral metagenome</name>
    <dbReference type="NCBI Taxonomy" id="1070528"/>
    <lineage>
        <taxon>unclassified sequences</taxon>
        <taxon>metagenomes</taxon>
        <taxon>organismal metagenomes</taxon>
    </lineage>
</organism>